<keyword evidence="3" id="KW-1185">Reference proteome</keyword>
<protein>
    <recommendedName>
        <fullName evidence="1">DUF8198 domain-containing protein</fullName>
    </recommendedName>
</protein>
<dbReference type="OrthoDB" id="7957365at2"/>
<dbReference type="NCBIfam" id="NF047641">
    <property type="entry name" value="FFLEE_fam"/>
    <property type="match status" value="1"/>
</dbReference>
<reference evidence="2 3" key="1">
    <citation type="submission" date="2019-08" db="EMBL/GenBank/DDBJ databases">
        <authorList>
            <person name="Karlyshev A.V."/>
        </authorList>
    </citation>
    <scope>NUCLEOTIDE SEQUENCE [LARGE SCALE GENOMIC DNA]</scope>
    <source>
        <strain evidence="2 3">Alg18-2.2</strain>
    </source>
</reference>
<name>A0A5C8KWQ5_9GAMM</name>
<dbReference type="EMBL" id="VRTS01000003">
    <property type="protein sequence ID" value="TXK64549.1"/>
    <property type="molecule type" value="Genomic_DNA"/>
</dbReference>
<dbReference type="Pfam" id="PF26621">
    <property type="entry name" value="DUF8198"/>
    <property type="match status" value="1"/>
</dbReference>
<comment type="caution">
    <text evidence="2">The sequence shown here is derived from an EMBL/GenBank/DDBJ whole genome shotgun (WGS) entry which is preliminary data.</text>
</comment>
<evidence type="ECO:0000313" key="3">
    <source>
        <dbReference type="Proteomes" id="UP000321248"/>
    </source>
</evidence>
<evidence type="ECO:0000259" key="1">
    <source>
        <dbReference type="Pfam" id="PF26621"/>
    </source>
</evidence>
<organism evidence="2 3">
    <name type="scientific">Alkalisalibacterium limincola</name>
    <dbReference type="NCBI Taxonomy" id="2699169"/>
    <lineage>
        <taxon>Bacteria</taxon>
        <taxon>Pseudomonadati</taxon>
        <taxon>Pseudomonadota</taxon>
        <taxon>Gammaproteobacteria</taxon>
        <taxon>Lysobacterales</taxon>
        <taxon>Lysobacteraceae</taxon>
        <taxon>Alkalisalibacterium</taxon>
    </lineage>
</organism>
<dbReference type="InterPro" id="IPR058511">
    <property type="entry name" value="DUF8198"/>
</dbReference>
<dbReference type="Proteomes" id="UP000321248">
    <property type="component" value="Unassembled WGS sequence"/>
</dbReference>
<accession>A0A5C8KWQ5</accession>
<evidence type="ECO:0000313" key="2">
    <source>
        <dbReference type="EMBL" id="TXK64549.1"/>
    </source>
</evidence>
<dbReference type="RefSeq" id="WP_147891360.1">
    <property type="nucleotide sequence ID" value="NZ_VRTS01000003.1"/>
</dbReference>
<sequence>MSVDKQRLRRGLERRLRWQHEAHDPVREPRNLLPELGALRRFQHQRLALGFRDLLADPRMRPAAEFFLSDLYADRDFSARDRDVARIAPLLSRLLPLSLLEALAQAIELATLSHAFDLKMAQALHDDGVAPDALDAASYARAYRAAGCPRLRNHQIDLVLEVGHTLDRAVHTMGVARLLRMSRMPARAAGVMELQAFLERGFEAFRQLDGAGEFLRRIETGERAVSRRLFAGTPDPFDLAGVPGAIN</sequence>
<dbReference type="InterPro" id="IPR058063">
    <property type="entry name" value="FFLEE_fam"/>
</dbReference>
<feature type="domain" description="DUF8198" evidence="1">
    <location>
        <begin position="24"/>
        <end position="236"/>
    </location>
</feature>
<dbReference type="AlphaFoldDB" id="A0A5C8KWQ5"/>
<proteinExistence type="predicted"/>
<gene>
    <name evidence="2" type="ORF">FU658_06655</name>
</gene>